<reference evidence="1 2" key="1">
    <citation type="submission" date="2023-03" db="EMBL/GenBank/DDBJ databases">
        <title>Isolation and description of six Streptomyces strains from soil environments, able to metabolize different microbial glucans.</title>
        <authorList>
            <person name="Widen T."/>
            <person name="Larsbrink J."/>
        </authorList>
    </citation>
    <scope>NUCLEOTIDE SEQUENCE [LARGE SCALE GENOMIC DNA]</scope>
    <source>
        <strain evidence="1 2">Mut2</strain>
    </source>
</reference>
<evidence type="ECO:0000313" key="1">
    <source>
        <dbReference type="EMBL" id="WLQ39373.1"/>
    </source>
</evidence>
<name>A0ABY9HZK6_9ACTN</name>
<dbReference type="EMBL" id="CP120992">
    <property type="protein sequence ID" value="WLQ39373.1"/>
    <property type="molecule type" value="Genomic_DNA"/>
</dbReference>
<accession>A0ABY9HZK6</accession>
<gene>
    <name evidence="1" type="ORF">P8A22_04615</name>
</gene>
<organism evidence="1 2">
    <name type="scientific">Streptomyces laculatispora</name>
    <dbReference type="NCBI Taxonomy" id="887464"/>
    <lineage>
        <taxon>Bacteria</taxon>
        <taxon>Bacillati</taxon>
        <taxon>Actinomycetota</taxon>
        <taxon>Actinomycetes</taxon>
        <taxon>Kitasatosporales</taxon>
        <taxon>Streptomycetaceae</taxon>
        <taxon>Streptomyces</taxon>
    </lineage>
</organism>
<dbReference type="RefSeq" id="WP_306085988.1">
    <property type="nucleotide sequence ID" value="NZ_CP120992.1"/>
</dbReference>
<protein>
    <submittedName>
        <fullName evidence="1">Uncharacterized protein</fullName>
    </submittedName>
</protein>
<keyword evidence="2" id="KW-1185">Reference proteome</keyword>
<dbReference type="Proteomes" id="UP001229952">
    <property type="component" value="Chromosome"/>
</dbReference>
<evidence type="ECO:0000313" key="2">
    <source>
        <dbReference type="Proteomes" id="UP001229952"/>
    </source>
</evidence>
<sequence>MFEDLGRGVVDGAADALWVRGTDYVSAWQIARGAVVEVNGVLGEVGFLERELMAFAGTGAAGEAVVRFRGSPVGARRAAWLLRLGAGTVSARRAGAW</sequence>
<proteinExistence type="predicted"/>